<keyword evidence="3 11" id="KW-0808">Transferase</keyword>
<keyword evidence="8" id="KW-0472">Membrane</keyword>
<dbReference type="PANTHER" id="PTHR12137:SF4">
    <property type="entry name" value="CARBOHYDRATE SULFOTRANSFERASE 12"/>
    <property type="match status" value="1"/>
</dbReference>
<evidence type="ECO:0000256" key="3">
    <source>
        <dbReference type="ARBA" id="ARBA00022679"/>
    </source>
</evidence>
<dbReference type="Pfam" id="PF03567">
    <property type="entry name" value="Sulfotransfer_2"/>
    <property type="match status" value="1"/>
</dbReference>
<keyword evidence="13" id="KW-1185">Reference proteome</keyword>
<evidence type="ECO:0000256" key="6">
    <source>
        <dbReference type="ARBA" id="ARBA00022989"/>
    </source>
</evidence>
<gene>
    <name evidence="12" type="ORF">XNOV1_A014432</name>
</gene>
<proteinExistence type="inferred from homology"/>
<dbReference type="EC" id="2.8.2.-" evidence="11"/>
<evidence type="ECO:0000313" key="12">
    <source>
        <dbReference type="EMBL" id="CAJ1086431.1"/>
    </source>
</evidence>
<dbReference type="GO" id="GO:0000139">
    <property type="term" value="C:Golgi membrane"/>
    <property type="evidence" value="ECO:0007669"/>
    <property type="project" value="UniProtKB-SubCell"/>
</dbReference>
<keyword evidence="9 11" id="KW-0325">Glycoprotein</keyword>
<organism evidence="12 13">
    <name type="scientific">Xyrichtys novacula</name>
    <name type="common">Pearly razorfish</name>
    <name type="synonym">Hemipteronotus novacula</name>
    <dbReference type="NCBI Taxonomy" id="13765"/>
    <lineage>
        <taxon>Eukaryota</taxon>
        <taxon>Metazoa</taxon>
        <taxon>Chordata</taxon>
        <taxon>Craniata</taxon>
        <taxon>Vertebrata</taxon>
        <taxon>Euteleostomi</taxon>
        <taxon>Actinopterygii</taxon>
        <taxon>Neopterygii</taxon>
        <taxon>Teleostei</taxon>
        <taxon>Neoteleostei</taxon>
        <taxon>Acanthomorphata</taxon>
        <taxon>Eupercaria</taxon>
        <taxon>Labriformes</taxon>
        <taxon>Labridae</taxon>
        <taxon>Xyrichtys</taxon>
    </lineage>
</organism>
<evidence type="ECO:0000256" key="9">
    <source>
        <dbReference type="ARBA" id="ARBA00023180"/>
    </source>
</evidence>
<evidence type="ECO:0000256" key="2">
    <source>
        <dbReference type="ARBA" id="ARBA00006339"/>
    </source>
</evidence>
<protein>
    <recommendedName>
        <fullName evidence="11">Carbohydrate sulfotransferase</fullName>
        <ecNumber evidence="11">2.8.2.-</ecNumber>
    </recommendedName>
</protein>
<keyword evidence="7 11" id="KW-0333">Golgi apparatus</keyword>
<reference evidence="12" key="1">
    <citation type="submission" date="2023-08" db="EMBL/GenBank/DDBJ databases">
        <authorList>
            <person name="Alioto T."/>
            <person name="Alioto T."/>
            <person name="Gomez Garrido J."/>
        </authorList>
    </citation>
    <scope>NUCLEOTIDE SEQUENCE</scope>
</reference>
<accession>A0AAV1HN07</accession>
<dbReference type="AlphaFoldDB" id="A0AAV1HN07"/>
<evidence type="ECO:0000256" key="10">
    <source>
        <dbReference type="ARBA" id="ARBA00023277"/>
    </source>
</evidence>
<evidence type="ECO:0000256" key="1">
    <source>
        <dbReference type="ARBA" id="ARBA00004323"/>
    </source>
</evidence>
<evidence type="ECO:0000256" key="4">
    <source>
        <dbReference type="ARBA" id="ARBA00022692"/>
    </source>
</evidence>
<keyword evidence="6" id="KW-1133">Transmembrane helix</keyword>
<evidence type="ECO:0000256" key="11">
    <source>
        <dbReference type="RuleBase" id="RU364020"/>
    </source>
</evidence>
<dbReference type="InterPro" id="IPR018011">
    <property type="entry name" value="Carb_sulfotrans_8-10"/>
</dbReference>
<dbReference type="InterPro" id="IPR005331">
    <property type="entry name" value="Sulfotransferase"/>
</dbReference>
<dbReference type="Proteomes" id="UP001178508">
    <property type="component" value="Chromosome 23"/>
</dbReference>
<evidence type="ECO:0000256" key="5">
    <source>
        <dbReference type="ARBA" id="ARBA00022968"/>
    </source>
</evidence>
<keyword evidence="10 11" id="KW-0119">Carbohydrate metabolism</keyword>
<comment type="subcellular location">
    <subcellularLocation>
        <location evidence="1 11">Golgi apparatus membrane</location>
        <topology evidence="1 11">Single-pass type II membrane protein</topology>
    </subcellularLocation>
</comment>
<evidence type="ECO:0000256" key="8">
    <source>
        <dbReference type="ARBA" id="ARBA00023136"/>
    </source>
</evidence>
<dbReference type="GO" id="GO:0016051">
    <property type="term" value="P:carbohydrate biosynthetic process"/>
    <property type="evidence" value="ECO:0007669"/>
    <property type="project" value="InterPro"/>
</dbReference>
<keyword evidence="5 11" id="KW-0735">Signal-anchor</keyword>
<dbReference type="PANTHER" id="PTHR12137">
    <property type="entry name" value="CARBOHYDRATE SULFOTRANSFERASE"/>
    <property type="match status" value="1"/>
</dbReference>
<dbReference type="EMBL" id="OY660886">
    <property type="protein sequence ID" value="CAJ1086431.1"/>
    <property type="molecule type" value="Genomic_DNA"/>
</dbReference>
<dbReference type="GO" id="GO:0008146">
    <property type="term" value="F:sulfotransferase activity"/>
    <property type="evidence" value="ECO:0007669"/>
    <property type="project" value="InterPro"/>
</dbReference>
<name>A0AAV1HN07_XYRNO</name>
<comment type="similarity">
    <text evidence="2 11">Belongs to the sulfotransferase 2 family.</text>
</comment>
<evidence type="ECO:0000256" key="7">
    <source>
        <dbReference type="ARBA" id="ARBA00023034"/>
    </source>
</evidence>
<sequence>MTLPLISLGRHNLILLTSAGRIYQTQGLRKQLLGEMCDSNRAVLFEGKHSLEDFSDKELENLVVDDNHGVIYCYIPKVACTNWKRVMVVLNKSEPYQDPMSISGDLVHLPNILTKLTSFPRTEMKAKLKHYIKFLFVRDPFVRLISAYRNKFQRHNEYFYHYYGRDILRRYGNHPDPPRTAHEAIESKVQPSFYNFIQYLLDPDTEKTTPFEPHWRQMHRLCHPCFIQYDFLGHQESLQEDAEQLLSILKLEDAFKFPSSYENMTSPESLLDWFRTVPVEDRKQLYDLYEADFKLFGYSIPEKLLDG</sequence>
<evidence type="ECO:0000313" key="13">
    <source>
        <dbReference type="Proteomes" id="UP001178508"/>
    </source>
</evidence>
<keyword evidence="4" id="KW-0812">Transmembrane</keyword>
<dbReference type="GO" id="GO:0030166">
    <property type="term" value="P:proteoglycan biosynthetic process"/>
    <property type="evidence" value="ECO:0007669"/>
    <property type="project" value="TreeGrafter"/>
</dbReference>